<dbReference type="PANTHER" id="PTHR30346:SF17">
    <property type="entry name" value="LYSR FAMILY TRANSCRIPTIONAL REGULATOR"/>
    <property type="match status" value="1"/>
</dbReference>
<dbReference type="InterPro" id="IPR000847">
    <property type="entry name" value="LysR_HTH_N"/>
</dbReference>
<evidence type="ECO:0000256" key="1">
    <source>
        <dbReference type="ARBA" id="ARBA00009437"/>
    </source>
</evidence>
<evidence type="ECO:0000256" key="3">
    <source>
        <dbReference type="ARBA" id="ARBA00023125"/>
    </source>
</evidence>
<reference evidence="7" key="1">
    <citation type="journal article" date="2019" name="Int. J. Syst. Evol. Microbiol.">
        <title>The Global Catalogue of Microorganisms (GCM) 10K type strain sequencing project: providing services to taxonomists for standard genome sequencing and annotation.</title>
        <authorList>
            <consortium name="The Broad Institute Genomics Platform"/>
            <consortium name="The Broad Institute Genome Sequencing Center for Infectious Disease"/>
            <person name="Wu L."/>
            <person name="Ma J."/>
        </authorList>
    </citation>
    <scope>NUCLEOTIDE SEQUENCE [LARGE SCALE GENOMIC DNA]</scope>
    <source>
        <strain evidence="7">JCM 18326</strain>
    </source>
</reference>
<dbReference type="InterPro" id="IPR036390">
    <property type="entry name" value="WH_DNA-bd_sf"/>
</dbReference>
<dbReference type="PRINTS" id="PR00039">
    <property type="entry name" value="HTHLYSR"/>
</dbReference>
<keyword evidence="4" id="KW-0804">Transcription</keyword>
<dbReference type="SUPFAM" id="SSF46785">
    <property type="entry name" value="Winged helix' DNA-binding domain"/>
    <property type="match status" value="1"/>
</dbReference>
<evidence type="ECO:0000313" key="6">
    <source>
        <dbReference type="EMBL" id="GAA4850457.1"/>
    </source>
</evidence>
<evidence type="ECO:0000313" key="7">
    <source>
        <dbReference type="Proteomes" id="UP001500298"/>
    </source>
</evidence>
<feature type="domain" description="HTH lysR-type" evidence="5">
    <location>
        <begin position="1"/>
        <end position="58"/>
    </location>
</feature>
<evidence type="ECO:0000256" key="2">
    <source>
        <dbReference type="ARBA" id="ARBA00023015"/>
    </source>
</evidence>
<accession>A0ABP9DQ25</accession>
<dbReference type="Pfam" id="PF00126">
    <property type="entry name" value="HTH_1"/>
    <property type="match status" value="1"/>
</dbReference>
<dbReference type="Pfam" id="PF03466">
    <property type="entry name" value="LysR_substrate"/>
    <property type="match status" value="1"/>
</dbReference>
<dbReference type="PROSITE" id="PS50931">
    <property type="entry name" value="HTH_LYSR"/>
    <property type="match status" value="1"/>
</dbReference>
<dbReference type="SUPFAM" id="SSF53850">
    <property type="entry name" value="Periplasmic binding protein-like II"/>
    <property type="match status" value="1"/>
</dbReference>
<comment type="similarity">
    <text evidence="1">Belongs to the LysR transcriptional regulatory family.</text>
</comment>
<name>A0ABP9DQ25_9BACT</name>
<dbReference type="RefSeq" id="WP_345374888.1">
    <property type="nucleotide sequence ID" value="NZ_BAABJX010000065.1"/>
</dbReference>
<protein>
    <submittedName>
        <fullName evidence="6">LysR substrate-binding domain-containing protein</fullName>
    </submittedName>
</protein>
<dbReference type="Gene3D" id="3.40.190.10">
    <property type="entry name" value="Periplasmic binding protein-like II"/>
    <property type="match status" value="2"/>
</dbReference>
<dbReference type="EMBL" id="BAABJX010000065">
    <property type="protein sequence ID" value="GAA4850457.1"/>
    <property type="molecule type" value="Genomic_DNA"/>
</dbReference>
<keyword evidence="7" id="KW-1185">Reference proteome</keyword>
<comment type="caution">
    <text evidence="6">The sequence shown here is derived from an EMBL/GenBank/DDBJ whole genome shotgun (WGS) entry which is preliminary data.</text>
</comment>
<keyword evidence="3" id="KW-0238">DNA-binding</keyword>
<dbReference type="CDD" id="cd08414">
    <property type="entry name" value="PBP2_LTTR_aromatics_like"/>
    <property type="match status" value="1"/>
</dbReference>
<dbReference type="Proteomes" id="UP001500298">
    <property type="component" value="Unassembled WGS sequence"/>
</dbReference>
<gene>
    <name evidence="6" type="ORF">GCM10023331_38880</name>
</gene>
<evidence type="ECO:0000256" key="4">
    <source>
        <dbReference type="ARBA" id="ARBA00023163"/>
    </source>
</evidence>
<dbReference type="PANTHER" id="PTHR30346">
    <property type="entry name" value="TRANSCRIPTIONAL DUAL REGULATOR HCAR-RELATED"/>
    <property type="match status" value="1"/>
</dbReference>
<evidence type="ECO:0000259" key="5">
    <source>
        <dbReference type="PROSITE" id="PS50931"/>
    </source>
</evidence>
<organism evidence="6 7">
    <name type="scientific">Algivirga pacifica</name>
    <dbReference type="NCBI Taxonomy" id="1162670"/>
    <lineage>
        <taxon>Bacteria</taxon>
        <taxon>Pseudomonadati</taxon>
        <taxon>Bacteroidota</taxon>
        <taxon>Cytophagia</taxon>
        <taxon>Cytophagales</taxon>
        <taxon>Flammeovirgaceae</taxon>
        <taxon>Algivirga</taxon>
    </lineage>
</organism>
<dbReference type="InterPro" id="IPR005119">
    <property type="entry name" value="LysR_subst-bd"/>
</dbReference>
<proteinExistence type="inferred from homology"/>
<dbReference type="InterPro" id="IPR036388">
    <property type="entry name" value="WH-like_DNA-bd_sf"/>
</dbReference>
<dbReference type="Gene3D" id="1.10.10.10">
    <property type="entry name" value="Winged helix-like DNA-binding domain superfamily/Winged helix DNA-binding domain"/>
    <property type="match status" value="1"/>
</dbReference>
<keyword evidence="2" id="KW-0805">Transcription regulation</keyword>
<sequence length="298" mass="34363">MELRHLHYFITVAETLNFTKAAEKLHISQPPLSRQIKELEVHLNARLFDRNNKKVALTHAGKYFYKEIKRYLEQLERIKIQTEKIANNVSGEFRISYISSTFSSIIPELIAHLRMKFPYVHFKLFEAPTLKQVADLSSGKLDFGIIRSPLYSSEIKAEHWYRDDYAVVFNKNIYSISHVDHLQQLKEATFVYFNKDYSPQNYEALLKIGAYFGFVPHVVHEANNMHSILQLVKNGLGVSIVPAGVGRNHKDDPNLGFFEIKVPGLSTDVLLATPEVEKNEITQEAIRFLKQWTVGSEQ</sequence>